<protein>
    <submittedName>
        <fullName evidence="2">Coat protein</fullName>
    </submittedName>
</protein>
<keyword evidence="2" id="KW-0946">Virion</keyword>
<dbReference type="InterPro" id="IPR025953">
    <property type="entry name" value="YlbD_coat"/>
</dbReference>
<sequence length="129" mass="15129">MSDDKLHPSVREFKVFMNKHPKLIEEVRKSGRGWQEYYEKWALLGEDDPVWDSYKKEEAEGKSKEGKGELFGQLMKLSENVDIDKVQKQVHQLSNTITTIQDVLGQFQTTKTPPQQFRKSNNPFNWGRD</sequence>
<keyword evidence="2" id="KW-0167">Capsid protein</keyword>
<dbReference type="Pfam" id="PF14071">
    <property type="entry name" value="YlbD_coat"/>
    <property type="match status" value="1"/>
</dbReference>
<reference evidence="2 3" key="1">
    <citation type="submission" date="2016-10" db="EMBL/GenBank/DDBJ databases">
        <authorList>
            <person name="Varghese N."/>
            <person name="Submissions S."/>
        </authorList>
    </citation>
    <scope>NUCLEOTIDE SEQUENCE [LARGE SCALE GENOMIC DNA]</scope>
    <source>
        <strain evidence="2 3">CGMCC 1.7734</strain>
    </source>
</reference>
<comment type="caution">
    <text evidence="2">The sequence shown here is derived from an EMBL/GenBank/DDBJ whole genome shotgun (WGS) entry which is preliminary data.</text>
</comment>
<proteinExistence type="predicted"/>
<evidence type="ECO:0000313" key="2">
    <source>
        <dbReference type="EMBL" id="SEQ61892.1"/>
    </source>
</evidence>
<keyword evidence="3" id="KW-1185">Reference proteome</keyword>
<accession>A0A1H9HI43</accession>
<dbReference type="Proteomes" id="UP000198733">
    <property type="component" value="Unassembled WGS sequence"/>
</dbReference>
<evidence type="ECO:0000256" key="1">
    <source>
        <dbReference type="SAM" id="MobiDB-lite"/>
    </source>
</evidence>
<dbReference type="EMBL" id="FOEH01000004">
    <property type="protein sequence ID" value="SEQ61892.1"/>
    <property type="molecule type" value="Genomic_DNA"/>
</dbReference>
<name>A0A1H9HI43_9BACI</name>
<evidence type="ECO:0000313" key="3">
    <source>
        <dbReference type="Proteomes" id="UP000198733"/>
    </source>
</evidence>
<feature type="region of interest" description="Disordered" evidence="1">
    <location>
        <begin position="109"/>
        <end position="129"/>
    </location>
</feature>
<gene>
    <name evidence="2" type="ORF">SAMN05216232_2881</name>
</gene>
<dbReference type="RefSeq" id="WP_245736103.1">
    <property type="nucleotide sequence ID" value="NZ_FOEH01000004.1"/>
</dbReference>
<organism evidence="2 3">
    <name type="scientific">Virgibacillus subterraneus</name>
    <dbReference type="NCBI Taxonomy" id="621109"/>
    <lineage>
        <taxon>Bacteria</taxon>
        <taxon>Bacillati</taxon>
        <taxon>Bacillota</taxon>
        <taxon>Bacilli</taxon>
        <taxon>Bacillales</taxon>
        <taxon>Bacillaceae</taxon>
        <taxon>Virgibacillus</taxon>
    </lineage>
</organism>
<feature type="compositionally biased region" description="Polar residues" evidence="1">
    <location>
        <begin position="118"/>
        <end position="129"/>
    </location>
</feature>